<accession>A0A1M7SFJ0</accession>
<protein>
    <submittedName>
        <fullName evidence="3">Cupin domain-containing protein</fullName>
    </submittedName>
</protein>
<feature type="domain" description="Cupin type-2" evidence="2">
    <location>
        <begin position="43"/>
        <end position="113"/>
    </location>
</feature>
<dbReference type="InterPro" id="IPR013096">
    <property type="entry name" value="Cupin_2"/>
</dbReference>
<gene>
    <name evidence="3" type="ORF">SAMN02745728_00883</name>
</gene>
<sequence>MKSTQVRNINSIEAQTTNRGNGNVYHVKPACTSDLLKKCTASFVELEPGNTAYGYHYHETNEEIFYIISGSGTVETINGDVPIKTGDILSFPTGKGGAHVVKNTSATENLIYLDFGTKSEIDIAHLPKVNQIMVVSESTFGVFDDSKIDK</sequence>
<dbReference type="GO" id="GO:0046872">
    <property type="term" value="F:metal ion binding"/>
    <property type="evidence" value="ECO:0007669"/>
    <property type="project" value="UniProtKB-KW"/>
</dbReference>
<evidence type="ECO:0000259" key="2">
    <source>
        <dbReference type="Pfam" id="PF07883"/>
    </source>
</evidence>
<dbReference type="PANTHER" id="PTHR35848">
    <property type="entry name" value="OXALATE-BINDING PROTEIN"/>
    <property type="match status" value="1"/>
</dbReference>
<dbReference type="EMBL" id="FRDI01000003">
    <property type="protein sequence ID" value="SHN57229.1"/>
    <property type="molecule type" value="Genomic_DNA"/>
</dbReference>
<name>A0A1M7SFJ0_9BACT</name>
<organism evidence="3 4">
    <name type="scientific">Desulfovibrio litoralis DSM 11393</name>
    <dbReference type="NCBI Taxonomy" id="1121455"/>
    <lineage>
        <taxon>Bacteria</taxon>
        <taxon>Pseudomonadati</taxon>
        <taxon>Thermodesulfobacteriota</taxon>
        <taxon>Desulfovibrionia</taxon>
        <taxon>Desulfovibrionales</taxon>
        <taxon>Desulfovibrionaceae</taxon>
        <taxon>Desulfovibrio</taxon>
    </lineage>
</organism>
<keyword evidence="4" id="KW-1185">Reference proteome</keyword>
<keyword evidence="1" id="KW-0479">Metal-binding</keyword>
<dbReference type="OrthoDB" id="116921at2"/>
<dbReference type="SUPFAM" id="SSF51182">
    <property type="entry name" value="RmlC-like cupins"/>
    <property type="match status" value="1"/>
</dbReference>
<reference evidence="3 4" key="1">
    <citation type="submission" date="2016-12" db="EMBL/GenBank/DDBJ databases">
        <authorList>
            <person name="Song W.-J."/>
            <person name="Kurnit D.M."/>
        </authorList>
    </citation>
    <scope>NUCLEOTIDE SEQUENCE [LARGE SCALE GENOMIC DNA]</scope>
    <source>
        <strain evidence="3 4">DSM 11393</strain>
    </source>
</reference>
<dbReference type="AlphaFoldDB" id="A0A1M7SFJ0"/>
<dbReference type="RefSeq" id="WP_072696561.1">
    <property type="nucleotide sequence ID" value="NZ_FRDI01000003.1"/>
</dbReference>
<evidence type="ECO:0000256" key="1">
    <source>
        <dbReference type="ARBA" id="ARBA00022723"/>
    </source>
</evidence>
<dbReference type="Proteomes" id="UP000186469">
    <property type="component" value="Unassembled WGS sequence"/>
</dbReference>
<dbReference type="InterPro" id="IPR014710">
    <property type="entry name" value="RmlC-like_jellyroll"/>
</dbReference>
<proteinExistence type="predicted"/>
<dbReference type="InterPro" id="IPR051610">
    <property type="entry name" value="GPI/OXD"/>
</dbReference>
<evidence type="ECO:0000313" key="3">
    <source>
        <dbReference type="EMBL" id="SHN57229.1"/>
    </source>
</evidence>
<dbReference type="InterPro" id="IPR011051">
    <property type="entry name" value="RmlC_Cupin_sf"/>
</dbReference>
<evidence type="ECO:0000313" key="4">
    <source>
        <dbReference type="Proteomes" id="UP000186469"/>
    </source>
</evidence>
<dbReference type="Gene3D" id="2.60.120.10">
    <property type="entry name" value="Jelly Rolls"/>
    <property type="match status" value="1"/>
</dbReference>
<dbReference type="Pfam" id="PF07883">
    <property type="entry name" value="Cupin_2"/>
    <property type="match status" value="1"/>
</dbReference>